<name>A0ABX8CLX2_9NOCA</name>
<dbReference type="EMBL" id="CP074371">
    <property type="protein sequence ID" value="QVI20923.1"/>
    <property type="molecule type" value="Genomic_DNA"/>
</dbReference>
<feature type="transmembrane region" description="Helical" evidence="1">
    <location>
        <begin position="62"/>
        <end position="90"/>
    </location>
</feature>
<proteinExistence type="predicted"/>
<sequence length="95" mass="10417">MLHLKARTPIQHNLAQIVQFGDTSVWDDELADHPRRWADRLAGPVSRTWDPWTALIVTANGALYVLMLGYALGSTGLCAAFGIAFSVALARMISH</sequence>
<evidence type="ECO:0000256" key="1">
    <source>
        <dbReference type="SAM" id="Phobius"/>
    </source>
</evidence>
<keyword evidence="1" id="KW-0812">Transmembrane</keyword>
<organism evidence="2 3">
    <name type="scientific">Nocardia tengchongensis</name>
    <dbReference type="NCBI Taxonomy" id="2055889"/>
    <lineage>
        <taxon>Bacteria</taxon>
        <taxon>Bacillati</taxon>
        <taxon>Actinomycetota</taxon>
        <taxon>Actinomycetes</taxon>
        <taxon>Mycobacteriales</taxon>
        <taxon>Nocardiaceae</taxon>
        <taxon>Nocardia</taxon>
    </lineage>
</organism>
<reference evidence="2 3" key="1">
    <citation type="submission" date="2021-04" db="EMBL/GenBank/DDBJ databases">
        <title>Nocardia tengchongensis.</title>
        <authorList>
            <person name="Zhuang k."/>
            <person name="Ran Y."/>
            <person name="Li W."/>
        </authorList>
    </citation>
    <scope>NUCLEOTIDE SEQUENCE [LARGE SCALE GENOMIC DNA]</scope>
    <source>
        <strain evidence="2 3">CFH S0057</strain>
    </source>
</reference>
<keyword evidence="3" id="KW-1185">Reference proteome</keyword>
<protein>
    <recommendedName>
        <fullName evidence="4">Sensor domain-containing protein</fullName>
    </recommendedName>
</protein>
<accession>A0ABX8CLX2</accession>
<dbReference type="Proteomes" id="UP000683310">
    <property type="component" value="Chromosome"/>
</dbReference>
<evidence type="ECO:0008006" key="4">
    <source>
        <dbReference type="Google" id="ProtNLM"/>
    </source>
</evidence>
<keyword evidence="1" id="KW-1133">Transmembrane helix</keyword>
<keyword evidence="1" id="KW-0472">Membrane</keyword>
<evidence type="ECO:0000313" key="2">
    <source>
        <dbReference type="EMBL" id="QVI20923.1"/>
    </source>
</evidence>
<gene>
    <name evidence="2" type="ORF">KHQ06_33395</name>
</gene>
<evidence type="ECO:0000313" key="3">
    <source>
        <dbReference type="Proteomes" id="UP000683310"/>
    </source>
</evidence>